<evidence type="ECO:0000313" key="4">
    <source>
        <dbReference type="EMBL" id="VFS31227.1"/>
    </source>
</evidence>
<reference evidence="4 5" key="1">
    <citation type="submission" date="2019-03" db="EMBL/GenBank/DDBJ databases">
        <authorList>
            <consortium name="Pathogen Informatics"/>
        </authorList>
    </citation>
    <scope>NUCLEOTIDE SEQUENCE [LARGE SCALE GENOMIC DNA]</scope>
    <source>
        <strain evidence="4 5">NCTC9001</strain>
    </source>
</reference>
<gene>
    <name evidence="4" type="primary">malQ_1</name>
    <name evidence="4" type="ORF">NCTC9001_04113</name>
</gene>
<evidence type="ECO:0000313" key="5">
    <source>
        <dbReference type="Proteomes" id="UP000372890"/>
    </source>
</evidence>
<comment type="similarity">
    <text evidence="1 2">Belongs to the glycogen phosphorylase family.</text>
</comment>
<dbReference type="GO" id="GO:0005980">
    <property type="term" value="P:glycogen catabolic process"/>
    <property type="evidence" value="ECO:0007669"/>
    <property type="project" value="TreeGrafter"/>
</dbReference>
<dbReference type="GO" id="GO:0005737">
    <property type="term" value="C:cytoplasm"/>
    <property type="evidence" value="ECO:0007669"/>
    <property type="project" value="TreeGrafter"/>
</dbReference>
<dbReference type="PANTHER" id="PTHR11468">
    <property type="entry name" value="GLYCOGEN PHOSPHORYLASE"/>
    <property type="match status" value="1"/>
</dbReference>
<comment type="function">
    <text evidence="2">Allosteric enzyme that catalyzes the rate-limiting step in glycogen catabolism, the phosphorolytic cleavage of glycogen to produce glucose-1-phosphate, and plays a central role in maintaining cellular and organismal glucose homeostasis.</text>
</comment>
<dbReference type="InterPro" id="IPR000811">
    <property type="entry name" value="Glyco_trans_35"/>
</dbReference>
<evidence type="ECO:0000259" key="3">
    <source>
        <dbReference type="Pfam" id="PF21226"/>
    </source>
</evidence>
<dbReference type="Gene3D" id="3.40.50.2000">
    <property type="entry name" value="Glycogen Phosphorylase B"/>
    <property type="match status" value="2"/>
</dbReference>
<feature type="domain" description="MalQ N-terminal beta-sandwich" evidence="3">
    <location>
        <begin position="135"/>
        <end position="192"/>
    </location>
</feature>
<dbReference type="GO" id="GO:0008184">
    <property type="term" value="F:glycogen phosphorylase activity"/>
    <property type="evidence" value="ECO:0007669"/>
    <property type="project" value="InterPro"/>
</dbReference>
<organism evidence="4 5">
    <name type="scientific">Escherichia coli</name>
    <dbReference type="NCBI Taxonomy" id="562"/>
    <lineage>
        <taxon>Bacteria</taxon>
        <taxon>Pseudomonadati</taxon>
        <taxon>Pseudomonadota</taxon>
        <taxon>Gammaproteobacteria</taxon>
        <taxon>Enterobacterales</taxon>
        <taxon>Enterobacteriaceae</taxon>
        <taxon>Escherichia</taxon>
    </lineage>
</organism>
<dbReference type="PANTHER" id="PTHR11468:SF25">
    <property type="entry name" value="MALTODEXTRIN PHOSPHORYLASE"/>
    <property type="match status" value="1"/>
</dbReference>
<keyword evidence="2 4" id="KW-0328">Glycosyltransferase</keyword>
<keyword evidence="2" id="KW-0663">Pyridoxal phosphate</keyword>
<dbReference type="AlphaFoldDB" id="A0A484Y6H1"/>
<keyword evidence="2 4" id="KW-0808">Transferase</keyword>
<accession>A0A484Y6H1</accession>
<dbReference type="EMBL" id="CAADIS010000005">
    <property type="protein sequence ID" value="VFS31227.1"/>
    <property type="molecule type" value="Genomic_DNA"/>
</dbReference>
<dbReference type="Pfam" id="PF00343">
    <property type="entry name" value="Phosphorylase"/>
    <property type="match status" value="1"/>
</dbReference>
<evidence type="ECO:0000256" key="2">
    <source>
        <dbReference type="RuleBase" id="RU000587"/>
    </source>
</evidence>
<evidence type="ECO:0000256" key="1">
    <source>
        <dbReference type="ARBA" id="ARBA00006047"/>
    </source>
</evidence>
<dbReference type="Pfam" id="PF21226">
    <property type="entry name" value="MalQ_N"/>
    <property type="match status" value="1"/>
</dbReference>
<dbReference type="GO" id="GO:0030170">
    <property type="term" value="F:pyridoxal phosphate binding"/>
    <property type="evidence" value="ECO:0007669"/>
    <property type="project" value="TreeGrafter"/>
</dbReference>
<comment type="cofactor">
    <cofactor evidence="2">
        <name>pyridoxal 5'-phosphate</name>
        <dbReference type="ChEBI" id="CHEBI:597326"/>
    </cofactor>
</comment>
<dbReference type="EC" id="2.4.1.1" evidence="2"/>
<name>A0A484Y6H1_ECOLX</name>
<keyword evidence="2" id="KW-0119">Carbohydrate metabolism</keyword>
<protein>
    <recommendedName>
        <fullName evidence="2">Alpha-1,4 glucan phosphorylase</fullName>
        <ecNumber evidence="2">2.4.1.1</ecNumber>
    </recommendedName>
</protein>
<dbReference type="InterPro" id="IPR048458">
    <property type="entry name" value="MalQ_N"/>
</dbReference>
<proteinExistence type="inferred from homology"/>
<dbReference type="Proteomes" id="UP000372890">
    <property type="component" value="Unassembled WGS sequence"/>
</dbReference>
<comment type="catalytic activity">
    <reaction evidence="2">
        <text>[(1-&gt;4)-alpha-D-glucosyl](n) + phosphate = [(1-&gt;4)-alpha-D-glucosyl](n-1) + alpha-D-glucose 1-phosphate</text>
        <dbReference type="Rhea" id="RHEA:41732"/>
        <dbReference type="Rhea" id="RHEA-COMP:9584"/>
        <dbReference type="Rhea" id="RHEA-COMP:9586"/>
        <dbReference type="ChEBI" id="CHEBI:15444"/>
        <dbReference type="ChEBI" id="CHEBI:43474"/>
        <dbReference type="ChEBI" id="CHEBI:58601"/>
        <dbReference type="EC" id="2.4.1.1"/>
    </reaction>
</comment>
<dbReference type="SUPFAM" id="SSF53756">
    <property type="entry name" value="UDP-Glycosyltransferase/glycogen phosphorylase"/>
    <property type="match status" value="1"/>
</dbReference>
<sequence>MPSTRCCNSIGKQGGDPYLVMADFAAYVEAQKQVDVLYRDQEAWTRAAILNTARCGMFSSDRSIRDYQARICRQNAKEARWKANVWINAALARRVLAPITSMPTVNRQSISAETKRRLLDAMHQRTATKVAVTPVPNVMVYTSGKKMPMVVEGSGEYSWLLTTEEGTQYKGHVTGGKAFNLPTKLPEGYHNADTHPGRPARALPGDCRPETLLRTAGVAE</sequence>